<gene>
    <name evidence="2" type="ORF">M9458_029455</name>
</gene>
<evidence type="ECO:0000313" key="3">
    <source>
        <dbReference type="Proteomes" id="UP001529510"/>
    </source>
</evidence>
<dbReference type="Proteomes" id="UP001529510">
    <property type="component" value="Unassembled WGS sequence"/>
</dbReference>
<evidence type="ECO:0000313" key="2">
    <source>
        <dbReference type="EMBL" id="KAL0173487.1"/>
    </source>
</evidence>
<dbReference type="PANTHER" id="PTHR24098:SF11">
    <property type="entry name" value="INTRAFLAGELLAR TRANSPORT PROTEIN 80 HOMOLOG"/>
    <property type="match status" value="1"/>
</dbReference>
<name>A0ABD0PI37_CIRMR</name>
<dbReference type="Pfam" id="PF23335">
    <property type="entry name" value="Beta-prop_IFT80_2nd"/>
    <property type="match status" value="1"/>
</dbReference>
<keyword evidence="3" id="KW-1185">Reference proteome</keyword>
<dbReference type="InterPro" id="IPR056456">
    <property type="entry name" value="Beta-prop_IFT80_2nd"/>
</dbReference>
<proteinExistence type="predicted"/>
<dbReference type="EMBL" id="JAMKFB020000015">
    <property type="protein sequence ID" value="KAL0173487.1"/>
    <property type="molecule type" value="Genomic_DNA"/>
</dbReference>
<reference evidence="2 3" key="1">
    <citation type="submission" date="2024-05" db="EMBL/GenBank/DDBJ databases">
        <title>Genome sequencing and assembly of Indian major carp, Cirrhinus mrigala (Hamilton, 1822).</title>
        <authorList>
            <person name="Mohindra V."/>
            <person name="Chowdhury L.M."/>
            <person name="Lal K."/>
            <person name="Jena J.K."/>
        </authorList>
    </citation>
    <scope>NUCLEOTIDE SEQUENCE [LARGE SCALE GENOMIC DNA]</scope>
    <source>
        <strain evidence="2">CM1030</strain>
        <tissue evidence="2">Blood</tissue>
    </source>
</reference>
<evidence type="ECO:0000259" key="1">
    <source>
        <dbReference type="Pfam" id="PF23335"/>
    </source>
</evidence>
<accession>A0ABD0PI37</accession>
<sequence length="54" mass="6035">HFLLVDGAEVYVYSYEGRLVSSPKSPGMRMDILNSQSISLSNDTIAIRDTSDER</sequence>
<organism evidence="2 3">
    <name type="scientific">Cirrhinus mrigala</name>
    <name type="common">Mrigala</name>
    <dbReference type="NCBI Taxonomy" id="683832"/>
    <lineage>
        <taxon>Eukaryota</taxon>
        <taxon>Metazoa</taxon>
        <taxon>Chordata</taxon>
        <taxon>Craniata</taxon>
        <taxon>Vertebrata</taxon>
        <taxon>Euteleostomi</taxon>
        <taxon>Actinopterygii</taxon>
        <taxon>Neopterygii</taxon>
        <taxon>Teleostei</taxon>
        <taxon>Ostariophysi</taxon>
        <taxon>Cypriniformes</taxon>
        <taxon>Cyprinidae</taxon>
        <taxon>Labeoninae</taxon>
        <taxon>Labeonini</taxon>
        <taxon>Cirrhinus</taxon>
    </lineage>
</organism>
<feature type="non-terminal residue" evidence="2">
    <location>
        <position position="54"/>
    </location>
</feature>
<dbReference type="AlphaFoldDB" id="A0ABD0PI37"/>
<protein>
    <recommendedName>
        <fullName evidence="1">IFT80 second beta-propeller domain-containing protein</fullName>
    </recommendedName>
</protein>
<feature type="non-terminal residue" evidence="2">
    <location>
        <position position="1"/>
    </location>
</feature>
<feature type="domain" description="IFT80 second beta-propeller" evidence="1">
    <location>
        <begin position="1"/>
        <end position="54"/>
    </location>
</feature>
<dbReference type="PANTHER" id="PTHR24098">
    <property type="entry name" value="OUTER SEGMENT 5"/>
    <property type="match status" value="1"/>
</dbReference>
<comment type="caution">
    <text evidence="2">The sequence shown here is derived from an EMBL/GenBank/DDBJ whole genome shotgun (WGS) entry which is preliminary data.</text>
</comment>